<dbReference type="GO" id="GO:0034040">
    <property type="term" value="F:ATPase-coupled lipid transmembrane transporter activity"/>
    <property type="evidence" value="ECO:0007669"/>
    <property type="project" value="TreeGrafter"/>
</dbReference>
<organism evidence="12 13">
    <name type="scientific">Neolewinella lacunae</name>
    <dbReference type="NCBI Taxonomy" id="1517758"/>
    <lineage>
        <taxon>Bacteria</taxon>
        <taxon>Pseudomonadati</taxon>
        <taxon>Bacteroidota</taxon>
        <taxon>Saprospiria</taxon>
        <taxon>Saprospirales</taxon>
        <taxon>Lewinellaceae</taxon>
        <taxon>Neolewinella</taxon>
    </lineage>
</organism>
<dbReference type="RefSeq" id="WP_187465462.1">
    <property type="nucleotide sequence ID" value="NZ_JACSIT010000065.1"/>
</dbReference>
<keyword evidence="4 9" id="KW-0812">Transmembrane</keyword>
<dbReference type="Pfam" id="PF00005">
    <property type="entry name" value="ABC_tran"/>
    <property type="match status" value="1"/>
</dbReference>
<evidence type="ECO:0000256" key="8">
    <source>
        <dbReference type="ARBA" id="ARBA00023136"/>
    </source>
</evidence>
<dbReference type="SMART" id="SM00382">
    <property type="entry name" value="AAA"/>
    <property type="match status" value="1"/>
</dbReference>
<keyword evidence="2" id="KW-0813">Transport</keyword>
<keyword evidence="5" id="KW-0547">Nucleotide-binding</keyword>
<feature type="domain" description="ABC transporter" evidence="10">
    <location>
        <begin position="321"/>
        <end position="556"/>
    </location>
</feature>
<evidence type="ECO:0000256" key="2">
    <source>
        <dbReference type="ARBA" id="ARBA00022448"/>
    </source>
</evidence>
<keyword evidence="3" id="KW-1003">Cell membrane</keyword>
<dbReference type="InterPro" id="IPR017871">
    <property type="entry name" value="ABC_transporter-like_CS"/>
</dbReference>
<feature type="transmembrane region" description="Helical" evidence="9">
    <location>
        <begin position="103"/>
        <end position="123"/>
    </location>
</feature>
<evidence type="ECO:0000259" key="10">
    <source>
        <dbReference type="PROSITE" id="PS50893"/>
    </source>
</evidence>
<evidence type="ECO:0000256" key="1">
    <source>
        <dbReference type="ARBA" id="ARBA00004651"/>
    </source>
</evidence>
<keyword evidence="6 12" id="KW-0067">ATP-binding</keyword>
<evidence type="ECO:0000256" key="4">
    <source>
        <dbReference type="ARBA" id="ARBA00022692"/>
    </source>
</evidence>
<comment type="subcellular location">
    <subcellularLocation>
        <location evidence="1">Cell membrane</location>
        <topology evidence="1">Multi-pass membrane protein</topology>
    </subcellularLocation>
</comment>
<evidence type="ECO:0000256" key="5">
    <source>
        <dbReference type="ARBA" id="ARBA00022741"/>
    </source>
</evidence>
<evidence type="ECO:0000256" key="9">
    <source>
        <dbReference type="SAM" id="Phobius"/>
    </source>
</evidence>
<dbReference type="PANTHER" id="PTHR24221">
    <property type="entry name" value="ATP-BINDING CASSETTE SUB-FAMILY B"/>
    <property type="match status" value="1"/>
</dbReference>
<dbReference type="FunFam" id="3.40.50.300:FF:000221">
    <property type="entry name" value="Multidrug ABC transporter ATP-binding protein"/>
    <property type="match status" value="1"/>
</dbReference>
<dbReference type="InterPro" id="IPR027417">
    <property type="entry name" value="P-loop_NTPase"/>
</dbReference>
<keyword evidence="7 9" id="KW-1133">Transmembrane helix</keyword>
<proteinExistence type="predicted"/>
<evidence type="ECO:0000313" key="12">
    <source>
        <dbReference type="EMBL" id="MBC6993347.1"/>
    </source>
</evidence>
<evidence type="ECO:0000256" key="7">
    <source>
        <dbReference type="ARBA" id="ARBA00022989"/>
    </source>
</evidence>
<dbReference type="PROSITE" id="PS00211">
    <property type="entry name" value="ABC_TRANSPORTER_1"/>
    <property type="match status" value="1"/>
</dbReference>
<evidence type="ECO:0000256" key="3">
    <source>
        <dbReference type="ARBA" id="ARBA00022475"/>
    </source>
</evidence>
<dbReference type="AlphaFoldDB" id="A0A923PFY2"/>
<dbReference type="InterPro" id="IPR003439">
    <property type="entry name" value="ABC_transporter-like_ATP-bd"/>
</dbReference>
<dbReference type="SUPFAM" id="SSF52540">
    <property type="entry name" value="P-loop containing nucleoside triphosphate hydrolases"/>
    <property type="match status" value="1"/>
</dbReference>
<comment type="caution">
    <text evidence="12">The sequence shown here is derived from an EMBL/GenBank/DDBJ whole genome shotgun (WGS) entry which is preliminary data.</text>
</comment>
<dbReference type="Gene3D" id="1.20.1560.10">
    <property type="entry name" value="ABC transporter type 1, transmembrane domain"/>
    <property type="match status" value="1"/>
</dbReference>
<dbReference type="PANTHER" id="PTHR24221:SF654">
    <property type="entry name" value="ATP-BINDING CASSETTE SUB-FAMILY B MEMBER 6"/>
    <property type="match status" value="1"/>
</dbReference>
<gene>
    <name evidence="12" type="ORF">H9S92_04180</name>
</gene>
<dbReference type="InterPro" id="IPR003593">
    <property type="entry name" value="AAA+_ATPase"/>
</dbReference>
<dbReference type="GO" id="GO:0140359">
    <property type="term" value="F:ABC-type transporter activity"/>
    <property type="evidence" value="ECO:0007669"/>
    <property type="project" value="InterPro"/>
</dbReference>
<dbReference type="InterPro" id="IPR036640">
    <property type="entry name" value="ABC1_TM_sf"/>
</dbReference>
<keyword evidence="13" id="KW-1185">Reference proteome</keyword>
<accession>A0A923PFY2</accession>
<dbReference type="InterPro" id="IPR039421">
    <property type="entry name" value="Type_1_exporter"/>
</dbReference>
<dbReference type="GO" id="GO:0016887">
    <property type="term" value="F:ATP hydrolysis activity"/>
    <property type="evidence" value="ECO:0007669"/>
    <property type="project" value="InterPro"/>
</dbReference>
<evidence type="ECO:0000259" key="11">
    <source>
        <dbReference type="PROSITE" id="PS50929"/>
    </source>
</evidence>
<dbReference type="PROSITE" id="PS50893">
    <property type="entry name" value="ABC_TRANSPORTER_2"/>
    <property type="match status" value="1"/>
</dbReference>
<dbReference type="Gene3D" id="3.40.50.300">
    <property type="entry name" value="P-loop containing nucleotide triphosphate hydrolases"/>
    <property type="match status" value="1"/>
</dbReference>
<dbReference type="PROSITE" id="PS50929">
    <property type="entry name" value="ABC_TM1F"/>
    <property type="match status" value="1"/>
</dbReference>
<evidence type="ECO:0000256" key="6">
    <source>
        <dbReference type="ARBA" id="ARBA00022840"/>
    </source>
</evidence>
<feature type="domain" description="ABC transmembrane type-1" evidence="11">
    <location>
        <begin position="22"/>
        <end position="286"/>
    </location>
</feature>
<evidence type="ECO:0000313" key="13">
    <source>
        <dbReference type="Proteomes" id="UP000650081"/>
    </source>
</evidence>
<dbReference type="InterPro" id="IPR011527">
    <property type="entry name" value="ABC1_TM_dom"/>
</dbReference>
<dbReference type="GO" id="GO:0005886">
    <property type="term" value="C:plasma membrane"/>
    <property type="evidence" value="ECO:0007669"/>
    <property type="project" value="UniProtKB-SubCell"/>
</dbReference>
<reference evidence="12" key="1">
    <citation type="submission" date="2020-08" db="EMBL/GenBank/DDBJ databases">
        <title>Lewinella bacteria from marine environments.</title>
        <authorList>
            <person name="Zhong Y."/>
        </authorList>
    </citation>
    <scope>NUCLEOTIDE SEQUENCE</scope>
    <source>
        <strain evidence="12">KCTC 42187</strain>
    </source>
</reference>
<dbReference type="GO" id="GO:0005524">
    <property type="term" value="F:ATP binding"/>
    <property type="evidence" value="ECO:0007669"/>
    <property type="project" value="UniProtKB-KW"/>
</dbReference>
<feature type="transmembrane region" description="Helical" evidence="9">
    <location>
        <begin position="229"/>
        <end position="248"/>
    </location>
</feature>
<name>A0A923PFY2_9BACT</name>
<feature type="transmembrane region" description="Helical" evidence="9">
    <location>
        <begin position="129"/>
        <end position="157"/>
    </location>
</feature>
<dbReference type="SUPFAM" id="SSF90123">
    <property type="entry name" value="ABC transporter transmembrane region"/>
    <property type="match status" value="1"/>
</dbReference>
<feature type="transmembrane region" description="Helical" evidence="9">
    <location>
        <begin position="38"/>
        <end position="63"/>
    </location>
</feature>
<dbReference type="Proteomes" id="UP000650081">
    <property type="component" value="Unassembled WGS sequence"/>
</dbReference>
<dbReference type="EMBL" id="JACSIT010000065">
    <property type="protein sequence ID" value="MBC6993347.1"/>
    <property type="molecule type" value="Genomic_DNA"/>
</dbReference>
<sequence length="557" mass="61235">MASVLPFMALLAEPERISTSPWLARAYERGGFVDTRSFIITAGVVVILLLALSRFLAVAVNYWRERYQYGVYERMSSRLLDYYLAKPYRFFLGQNTAALRSNVLDEVMVLVTGSLAPLITLMINGGMALLIVLLLLVVSPGVAVGSALVFGGAYLLIYQWRKRPLARLGEARMAASRTRSRALEELLQGIKTVKTYGNEAHFVKQYRQATAVMARVMPRLLTIYQTPKYLLEVIAFCGIIGITLALYLQSDDLSQALPTLTLFAVAGYRLLPALQQVFGAYAMLRANTAVVEQLYPDLRGSLAHTTAPAVQEEDLPFTEAIRAEALGFHFAGASTPLFQGLSLTIPKGQVVAFVGRTGSGKTTLVDLITGLLTPSAGRVTVDGKALTPATIRAWRNQLAYVPQHVFLYDASLRDNITFGYPWQVSDDEMQRILVMVDLHHFVTEEAADGLNTLLGENGVRLSGGQRQRVGLARALLRSPSVLILDEATSALDNLTEKNIINSLERLPAGLTVLIIAHRLTTVRRADQIYVLEKGKILGTGTYDALLAENERFRELAG</sequence>
<protein>
    <submittedName>
        <fullName evidence="12">ABC transporter ATP-binding protein</fullName>
    </submittedName>
</protein>
<dbReference type="Pfam" id="PF00664">
    <property type="entry name" value="ABC_membrane"/>
    <property type="match status" value="1"/>
</dbReference>
<keyword evidence="8 9" id="KW-0472">Membrane</keyword>